<dbReference type="PANTHER" id="PTHR22726">
    <property type="entry name" value="METALLOENDOPEPTIDASE OMA1"/>
    <property type="match status" value="1"/>
</dbReference>
<dbReference type="Pfam" id="PF01435">
    <property type="entry name" value="Peptidase_M48"/>
    <property type="match status" value="1"/>
</dbReference>
<evidence type="ECO:0000256" key="4">
    <source>
        <dbReference type="ARBA" id="ARBA00022833"/>
    </source>
</evidence>
<comment type="caution">
    <text evidence="9">The sequence shown here is derived from an EMBL/GenBank/DDBJ whole genome shotgun (WGS) entry which is preliminary data.</text>
</comment>
<gene>
    <name evidence="9" type="ORF">ACFSJU_10855</name>
</gene>
<keyword evidence="10" id="KW-1185">Reference proteome</keyword>
<keyword evidence="4 6" id="KW-0862">Zinc</keyword>
<comment type="cofactor">
    <cofactor evidence="6">
        <name>Zn(2+)</name>
        <dbReference type="ChEBI" id="CHEBI:29105"/>
    </cofactor>
    <text evidence="6">Binds 1 zinc ion per subunit.</text>
</comment>
<name>A0ABW4ZN38_9SPHI</name>
<dbReference type="EMBL" id="JBHUHZ010000001">
    <property type="protein sequence ID" value="MFD2162892.1"/>
    <property type="molecule type" value="Genomic_DNA"/>
</dbReference>
<keyword evidence="1 6" id="KW-0645">Protease</keyword>
<dbReference type="RefSeq" id="WP_255902719.1">
    <property type="nucleotide sequence ID" value="NZ_JAFMZO010000003.1"/>
</dbReference>
<organism evidence="9 10">
    <name type="scientific">Paradesertivirga mongoliensis</name>
    <dbReference type="NCBI Taxonomy" id="2100740"/>
    <lineage>
        <taxon>Bacteria</taxon>
        <taxon>Pseudomonadati</taxon>
        <taxon>Bacteroidota</taxon>
        <taxon>Sphingobacteriia</taxon>
        <taxon>Sphingobacteriales</taxon>
        <taxon>Sphingobacteriaceae</taxon>
        <taxon>Paradesertivirga</taxon>
    </lineage>
</organism>
<dbReference type="InterPro" id="IPR051156">
    <property type="entry name" value="Mito/Outer_Membr_Metalloprot"/>
</dbReference>
<evidence type="ECO:0000256" key="5">
    <source>
        <dbReference type="ARBA" id="ARBA00023049"/>
    </source>
</evidence>
<feature type="region of interest" description="Disordered" evidence="7">
    <location>
        <begin position="227"/>
        <end position="246"/>
    </location>
</feature>
<comment type="similarity">
    <text evidence="6">Belongs to the peptidase M48 family.</text>
</comment>
<dbReference type="Gene3D" id="3.30.2010.10">
    <property type="entry name" value="Metalloproteases ('zincins'), catalytic domain"/>
    <property type="match status" value="1"/>
</dbReference>
<reference evidence="10" key="1">
    <citation type="journal article" date="2019" name="Int. J. Syst. Evol. Microbiol.">
        <title>The Global Catalogue of Microorganisms (GCM) 10K type strain sequencing project: providing services to taxonomists for standard genome sequencing and annotation.</title>
        <authorList>
            <consortium name="The Broad Institute Genomics Platform"/>
            <consortium name="The Broad Institute Genome Sequencing Center for Infectious Disease"/>
            <person name="Wu L."/>
            <person name="Ma J."/>
        </authorList>
    </citation>
    <scope>NUCLEOTIDE SEQUENCE [LARGE SCALE GENOMIC DNA]</scope>
    <source>
        <strain evidence="10">KCTC 42217</strain>
    </source>
</reference>
<protein>
    <submittedName>
        <fullName evidence="9">M48 family metallopeptidase</fullName>
    </submittedName>
</protein>
<keyword evidence="5 6" id="KW-0482">Metalloprotease</keyword>
<evidence type="ECO:0000256" key="1">
    <source>
        <dbReference type="ARBA" id="ARBA00022670"/>
    </source>
</evidence>
<proteinExistence type="inferred from homology"/>
<keyword evidence="3 6" id="KW-0378">Hydrolase</keyword>
<evidence type="ECO:0000259" key="8">
    <source>
        <dbReference type="Pfam" id="PF01435"/>
    </source>
</evidence>
<dbReference type="InterPro" id="IPR001915">
    <property type="entry name" value="Peptidase_M48"/>
</dbReference>
<sequence length="262" mass="28473">MRSLRILSTILLVTIMAACSTVPLTGRRQLSLANSDAIQQEAAQAYRQFLNDPKVTVVRSGSDLQRVRNVGGRIARAVETYLNQNGYAGKYNLQWEFNLIQSKDINAWAMPGGKVAVYTGLIPVAQTDAGLATVMGHEIAHAIARHAEERYSQMMGAQAIGGIVGAATGGSQAIGQLYGLGGQLALLKYGRSQETEADRLGLVFMAMAGYNPDNALTFWQRMASAKEGNGTPPEFLSTHPSDQTRISQIQKNLPEARRYYKP</sequence>
<evidence type="ECO:0000313" key="9">
    <source>
        <dbReference type="EMBL" id="MFD2162892.1"/>
    </source>
</evidence>
<evidence type="ECO:0000256" key="3">
    <source>
        <dbReference type="ARBA" id="ARBA00022801"/>
    </source>
</evidence>
<dbReference type="PANTHER" id="PTHR22726:SF24">
    <property type="entry name" value="M48 FAMILY METALLOPEPTIDASE"/>
    <property type="match status" value="1"/>
</dbReference>
<dbReference type="PROSITE" id="PS51257">
    <property type="entry name" value="PROKAR_LIPOPROTEIN"/>
    <property type="match status" value="1"/>
</dbReference>
<dbReference type="Proteomes" id="UP001597387">
    <property type="component" value="Unassembled WGS sequence"/>
</dbReference>
<evidence type="ECO:0000256" key="6">
    <source>
        <dbReference type="RuleBase" id="RU003983"/>
    </source>
</evidence>
<keyword evidence="2" id="KW-0479">Metal-binding</keyword>
<evidence type="ECO:0000256" key="2">
    <source>
        <dbReference type="ARBA" id="ARBA00022723"/>
    </source>
</evidence>
<feature type="domain" description="Peptidase M48" evidence="8">
    <location>
        <begin position="74"/>
        <end position="251"/>
    </location>
</feature>
<dbReference type="CDD" id="cd07331">
    <property type="entry name" value="M48C_Oma1_like"/>
    <property type="match status" value="1"/>
</dbReference>
<accession>A0ABW4ZN38</accession>
<evidence type="ECO:0000313" key="10">
    <source>
        <dbReference type="Proteomes" id="UP001597387"/>
    </source>
</evidence>
<evidence type="ECO:0000256" key="7">
    <source>
        <dbReference type="SAM" id="MobiDB-lite"/>
    </source>
</evidence>